<dbReference type="Proteomes" id="UP001465331">
    <property type="component" value="Unassembled WGS sequence"/>
</dbReference>
<sequence>MRARRLTAAMLAALLLGAAGLCVWLLLWRPAADARRLAEHVQPVEAEVAAGIDTLSVTWFGVTAVLIRHGDDALMIDPFFTRPPGYWPLVQNASIAPDEARIAQWLARAGIDRLHAVLVSHSHYDHAMDAGVVARRTGAVLAGSPSTLQIGRGAGLAAAQLRDASDGAALSLGPFFVRFIESRHAGATGGAPTGEIDAPLRPPARYLDYRQGGTYSILVEHRLGSVLHHGSAGYVAGALDAVRADTVLLGAALVGDAEAYVRAVVDPLEAREVVLTHWDDFTRPLDEPLRPMPIAVNLKPLLDALARRPALRVRTPVLAQPFAVVPARKPPSTPTTAPADRSGSR</sequence>
<feature type="domain" description="Metallo-beta-lactamase" evidence="2">
    <location>
        <begin position="61"/>
        <end position="277"/>
    </location>
</feature>
<evidence type="ECO:0000313" key="4">
    <source>
        <dbReference type="Proteomes" id="UP001465331"/>
    </source>
</evidence>
<keyword evidence="4" id="KW-1185">Reference proteome</keyword>
<dbReference type="EMBL" id="JBEPIJ010000018">
    <property type="protein sequence ID" value="MES0874956.1"/>
    <property type="molecule type" value="Genomic_DNA"/>
</dbReference>
<dbReference type="Pfam" id="PF00753">
    <property type="entry name" value="Lactamase_B"/>
    <property type="match status" value="1"/>
</dbReference>
<gene>
    <name evidence="3" type="ORF">ABSH63_13205</name>
</gene>
<dbReference type="CDD" id="cd06262">
    <property type="entry name" value="metallo-hydrolase-like_MBL-fold"/>
    <property type="match status" value="1"/>
</dbReference>
<reference evidence="3 4" key="1">
    <citation type="submission" date="2024-06" db="EMBL/GenBank/DDBJ databases">
        <authorList>
            <person name="Li Z."/>
            <person name="Jiang Y."/>
        </authorList>
    </citation>
    <scope>NUCLEOTIDE SEQUENCE [LARGE SCALE GENOMIC DNA]</scope>
    <source>
        <strain evidence="3 4">HSW-8</strain>
    </source>
</reference>
<dbReference type="InterPro" id="IPR036866">
    <property type="entry name" value="RibonucZ/Hydroxyglut_hydro"/>
</dbReference>
<dbReference type="SMART" id="SM00849">
    <property type="entry name" value="Lactamase_B"/>
    <property type="match status" value="1"/>
</dbReference>
<dbReference type="InterPro" id="IPR050114">
    <property type="entry name" value="UPF0173_UPF0282_UlaG_hydrolase"/>
</dbReference>
<proteinExistence type="predicted"/>
<evidence type="ECO:0000259" key="2">
    <source>
        <dbReference type="SMART" id="SM00849"/>
    </source>
</evidence>
<dbReference type="Gene3D" id="3.60.15.10">
    <property type="entry name" value="Ribonuclease Z/Hydroxyacylglutathione hydrolase-like"/>
    <property type="match status" value="1"/>
</dbReference>
<dbReference type="InterPro" id="IPR001279">
    <property type="entry name" value="Metallo-B-lactamas"/>
</dbReference>
<evidence type="ECO:0000256" key="1">
    <source>
        <dbReference type="SAM" id="MobiDB-lite"/>
    </source>
</evidence>
<dbReference type="PANTHER" id="PTHR43546:SF3">
    <property type="entry name" value="UPF0173 METAL-DEPENDENT HYDROLASE MJ1163"/>
    <property type="match status" value="1"/>
</dbReference>
<feature type="region of interest" description="Disordered" evidence="1">
    <location>
        <begin position="326"/>
        <end position="345"/>
    </location>
</feature>
<protein>
    <submittedName>
        <fullName evidence="3">MBL fold metallo-hydrolase</fullName>
    </submittedName>
</protein>
<evidence type="ECO:0000313" key="3">
    <source>
        <dbReference type="EMBL" id="MES0874956.1"/>
    </source>
</evidence>
<organism evidence="3 4">
    <name type="scientific">Sinimarinibacterium thermocellulolyticum</name>
    <dbReference type="NCBI Taxonomy" id="3170016"/>
    <lineage>
        <taxon>Bacteria</taxon>
        <taxon>Pseudomonadati</taxon>
        <taxon>Pseudomonadota</taxon>
        <taxon>Gammaproteobacteria</taxon>
        <taxon>Nevskiales</taxon>
        <taxon>Nevskiaceae</taxon>
        <taxon>Sinimarinibacterium</taxon>
    </lineage>
</organism>
<dbReference type="SUPFAM" id="SSF56281">
    <property type="entry name" value="Metallo-hydrolase/oxidoreductase"/>
    <property type="match status" value="1"/>
</dbReference>
<name>A0ABV2ACJ7_9GAMM</name>
<dbReference type="PANTHER" id="PTHR43546">
    <property type="entry name" value="UPF0173 METAL-DEPENDENT HYDROLASE MJ1163-RELATED"/>
    <property type="match status" value="1"/>
</dbReference>
<accession>A0ABV2ACJ7</accession>
<comment type="caution">
    <text evidence="3">The sequence shown here is derived from an EMBL/GenBank/DDBJ whole genome shotgun (WGS) entry which is preliminary data.</text>
</comment>